<accession>A0ABN6G9J7</accession>
<evidence type="ECO:0000313" key="2">
    <source>
        <dbReference type="EMBL" id="BCU06592.1"/>
    </source>
</evidence>
<evidence type="ECO:0000313" key="3">
    <source>
        <dbReference type="Proteomes" id="UP000680679"/>
    </source>
</evidence>
<proteinExistence type="predicted"/>
<reference evidence="2 3" key="1">
    <citation type="submission" date="2021-04" db="EMBL/GenBank/DDBJ databases">
        <title>Complete genome sequencing of Allochromatium tepidum strain NZ.</title>
        <authorList>
            <person name="Tsukatani Y."/>
            <person name="Mori H."/>
        </authorList>
    </citation>
    <scope>NUCLEOTIDE SEQUENCE [LARGE SCALE GENOMIC DNA]</scope>
    <source>
        <strain evidence="2 3">NZ</strain>
    </source>
</reference>
<gene>
    <name evidence="2" type="ORF">Atep_12690</name>
</gene>
<keyword evidence="3" id="KW-1185">Reference proteome</keyword>
<name>A0ABN6G9J7_9GAMM</name>
<protein>
    <submittedName>
        <fullName evidence="2">Uncharacterized protein</fullName>
    </submittedName>
</protein>
<dbReference type="Proteomes" id="UP000680679">
    <property type="component" value="Chromosome"/>
</dbReference>
<feature type="transmembrane region" description="Helical" evidence="1">
    <location>
        <begin position="20"/>
        <end position="40"/>
    </location>
</feature>
<keyword evidence="1" id="KW-0472">Membrane</keyword>
<evidence type="ECO:0000256" key="1">
    <source>
        <dbReference type="SAM" id="Phobius"/>
    </source>
</evidence>
<dbReference type="EMBL" id="AP024563">
    <property type="protein sequence ID" value="BCU06592.1"/>
    <property type="molecule type" value="Genomic_DNA"/>
</dbReference>
<keyword evidence="1" id="KW-1133">Transmembrane helix</keyword>
<sequence>MSGAVNNENGRRRVRLRVGLGAALGFGAILIIVRAVWPVLYPPVSQVASLDPRCDLRAGPCESRFGGGGRVRFGIEPRTLPVAAPLRLEVELSGLAAEAVEVDFVGVEMYMGFNRVALESLGDGRYAGHGMIPVCTSGRMTWEARVLIHTPDGLLAAPFRFESAPQVLLQGFLQTRR</sequence>
<organism evidence="2 3">
    <name type="scientific">Allochromatium tepidum</name>
    <dbReference type="NCBI Taxonomy" id="553982"/>
    <lineage>
        <taxon>Bacteria</taxon>
        <taxon>Pseudomonadati</taxon>
        <taxon>Pseudomonadota</taxon>
        <taxon>Gammaproteobacteria</taxon>
        <taxon>Chromatiales</taxon>
        <taxon>Chromatiaceae</taxon>
        <taxon>Allochromatium</taxon>
    </lineage>
</organism>
<keyword evidence="1" id="KW-0812">Transmembrane</keyword>